<dbReference type="PROSITE" id="PS50305">
    <property type="entry name" value="SIRTUIN"/>
    <property type="match status" value="1"/>
</dbReference>
<evidence type="ECO:0000259" key="14">
    <source>
        <dbReference type="PROSITE" id="PS50305"/>
    </source>
</evidence>
<dbReference type="GO" id="GO:0070403">
    <property type="term" value="F:NAD+ binding"/>
    <property type="evidence" value="ECO:0007669"/>
    <property type="project" value="InterPro"/>
</dbReference>
<evidence type="ECO:0000256" key="10">
    <source>
        <dbReference type="ARBA" id="ARBA00023163"/>
    </source>
</evidence>
<feature type="binding site" evidence="12">
    <location>
        <position position="421"/>
    </location>
    <ligand>
        <name>Zn(2+)</name>
        <dbReference type="ChEBI" id="CHEBI:29105"/>
    </ligand>
</feature>
<dbReference type="PANTHER" id="PTHR11085">
    <property type="entry name" value="NAD-DEPENDENT PROTEIN DEACYLASE SIRTUIN-5, MITOCHONDRIAL-RELATED"/>
    <property type="match status" value="1"/>
</dbReference>
<dbReference type="SUPFAM" id="SSF52467">
    <property type="entry name" value="DHS-like NAD/FAD-binding domain"/>
    <property type="match status" value="1"/>
</dbReference>
<dbReference type="CDD" id="cd01408">
    <property type="entry name" value="SIRT1"/>
    <property type="match status" value="1"/>
</dbReference>
<evidence type="ECO:0000256" key="6">
    <source>
        <dbReference type="ARBA" id="ARBA00022723"/>
    </source>
</evidence>
<evidence type="ECO:0000313" key="15">
    <source>
        <dbReference type="EMBL" id="CAG8615490.1"/>
    </source>
</evidence>
<dbReference type="GO" id="GO:0005634">
    <property type="term" value="C:nucleus"/>
    <property type="evidence" value="ECO:0007669"/>
    <property type="project" value="UniProtKB-SubCell"/>
</dbReference>
<keyword evidence="16" id="KW-1185">Reference proteome</keyword>
<dbReference type="InterPro" id="IPR007654">
    <property type="entry name" value="NAD-dep_histone_deAcase_SIR2_N"/>
</dbReference>
<comment type="cofactor">
    <cofactor evidence="1">
        <name>Zn(2+)</name>
        <dbReference type="ChEBI" id="CHEBI:29105"/>
    </cofactor>
</comment>
<keyword evidence="11" id="KW-0539">Nucleus</keyword>
<sequence>MLTRRREENSAEITGLGSPKRIRVGESDHDSQYPTCFSTLSSSHTYTISTIAPVEAANFSNQEGLTSSLDHSVNHNHAATDETILVCQTSARTLQVSLEASNQNLVTKEYIIEGTIISQPEAVEIIEDSKGGANIKSADILDDDVVGKHRIFIGKREEGDEDYDDDDDEDWNEGDHANDSSNETSSIEDIIDRMSHENVEDDESLLLDEEDLNIPPLDDDEIEYYRQEAREKGTQNFIQEYFFEKGLSLQKLFYAFDYRLPGKINFSDVQLIQVLSKVVQKFLRQRSKLPNVNTLEDVVRLLRESNNIMVLTGAGVSVSCGIPDFRSENGIYSRLSEFDLDDPQDMFDINYFKDCPEVFYSFAKEIYPSNFTPSPSHYFVKLLEEKGKLLRNYTQNIDTLEQAAGIKNVLQCHGSFATASCIVCGYKVDGNEIKDDILNQRVPYCPKCVTTDDEDNDIGESVSIMKPDIVFFGEKLPPEFDRSFPRDREKIDLLIVMGSSLKVAPVSEIMGQIPHRVPQIVINRTPIKHMQFDVQLLGDCDIIIPELCRMLKWELVHEKLPGGSSLCKRSEPYRFLEPHIYFFEGAVVKQGDLAGRGVRTASIEDLNGQEKDKVEIREDNKQDNAKTVKSNNIEKILQSTLSHLEHDCPS</sequence>
<comment type="caution">
    <text evidence="15">The sequence shown here is derived from an EMBL/GenBank/DDBJ whole genome shotgun (WGS) entry which is preliminary data.</text>
</comment>
<dbReference type="Gene3D" id="3.30.1600.10">
    <property type="entry name" value="SIR2/SIRT2 'Small Domain"/>
    <property type="match status" value="1"/>
</dbReference>
<keyword evidence="10" id="KW-0804">Transcription</keyword>
<dbReference type="InterPro" id="IPR029035">
    <property type="entry name" value="DHS-like_NAD/FAD-binding_dom"/>
</dbReference>
<dbReference type="PANTHER" id="PTHR11085:SF9">
    <property type="entry name" value="NAD-DEPENDENT PROTEIN DEACETYLASE SIRTUIN-1"/>
    <property type="match status" value="1"/>
</dbReference>
<comment type="subcellular location">
    <subcellularLocation>
        <location evidence="2">Nucleus</location>
    </subcellularLocation>
</comment>
<dbReference type="InterPro" id="IPR003000">
    <property type="entry name" value="Sirtuin"/>
</dbReference>
<feature type="domain" description="Deacetylase sirtuin-type" evidence="14">
    <location>
        <begin position="288"/>
        <end position="554"/>
    </location>
</feature>
<evidence type="ECO:0000256" key="12">
    <source>
        <dbReference type="PROSITE-ProRule" id="PRU00236"/>
    </source>
</evidence>
<feature type="binding site" evidence="12">
    <location>
        <position position="448"/>
    </location>
    <ligand>
        <name>Zn(2+)</name>
        <dbReference type="ChEBI" id="CHEBI:29105"/>
    </ligand>
</feature>
<dbReference type="InterPro" id="IPR026590">
    <property type="entry name" value="Ssirtuin_cat_dom"/>
</dbReference>
<evidence type="ECO:0000256" key="5">
    <source>
        <dbReference type="ARBA" id="ARBA00022679"/>
    </source>
</evidence>
<dbReference type="Gene3D" id="3.40.50.1220">
    <property type="entry name" value="TPP-binding domain"/>
    <property type="match status" value="1"/>
</dbReference>
<evidence type="ECO:0000256" key="4">
    <source>
        <dbReference type="ARBA" id="ARBA00022491"/>
    </source>
</evidence>
<feature type="active site" description="Proton acceptor" evidence="12">
    <location>
        <position position="413"/>
    </location>
</feature>
<feature type="binding site" evidence="12">
    <location>
        <position position="445"/>
    </location>
    <ligand>
        <name>Zn(2+)</name>
        <dbReference type="ChEBI" id="CHEBI:29105"/>
    </ligand>
</feature>
<dbReference type="Proteomes" id="UP000789375">
    <property type="component" value="Unassembled WGS sequence"/>
</dbReference>
<evidence type="ECO:0000256" key="8">
    <source>
        <dbReference type="ARBA" id="ARBA00023015"/>
    </source>
</evidence>
<proteinExistence type="inferred from homology"/>
<organism evidence="15 16">
    <name type="scientific">Funneliformis mosseae</name>
    <name type="common">Endomycorrhizal fungus</name>
    <name type="synonym">Glomus mosseae</name>
    <dbReference type="NCBI Taxonomy" id="27381"/>
    <lineage>
        <taxon>Eukaryota</taxon>
        <taxon>Fungi</taxon>
        <taxon>Fungi incertae sedis</taxon>
        <taxon>Mucoromycota</taxon>
        <taxon>Glomeromycotina</taxon>
        <taxon>Glomeromycetes</taxon>
        <taxon>Glomerales</taxon>
        <taxon>Glomeraceae</taxon>
        <taxon>Funneliformis</taxon>
    </lineage>
</organism>
<comment type="similarity">
    <text evidence="3">Belongs to the sirtuin family. Class I subfamily.</text>
</comment>
<dbReference type="Pfam" id="PF02146">
    <property type="entry name" value="SIR2"/>
    <property type="match status" value="1"/>
</dbReference>
<name>A0A9N9CV31_FUNMO</name>
<dbReference type="Pfam" id="PF04574">
    <property type="entry name" value="DUF592"/>
    <property type="match status" value="1"/>
</dbReference>
<keyword evidence="9" id="KW-0520">NAD</keyword>
<evidence type="ECO:0000256" key="11">
    <source>
        <dbReference type="ARBA" id="ARBA00023242"/>
    </source>
</evidence>
<evidence type="ECO:0000256" key="2">
    <source>
        <dbReference type="ARBA" id="ARBA00004123"/>
    </source>
</evidence>
<accession>A0A9N9CV31</accession>
<gene>
    <name evidence="15" type="ORF">FMOSSE_LOCUS9695</name>
</gene>
<dbReference type="AlphaFoldDB" id="A0A9N9CV31"/>
<evidence type="ECO:0000256" key="7">
    <source>
        <dbReference type="ARBA" id="ARBA00022833"/>
    </source>
</evidence>
<feature type="region of interest" description="Disordered" evidence="13">
    <location>
        <begin position="157"/>
        <end position="187"/>
    </location>
</feature>
<evidence type="ECO:0000313" key="16">
    <source>
        <dbReference type="Proteomes" id="UP000789375"/>
    </source>
</evidence>
<reference evidence="15" key="1">
    <citation type="submission" date="2021-06" db="EMBL/GenBank/DDBJ databases">
        <authorList>
            <person name="Kallberg Y."/>
            <person name="Tangrot J."/>
            <person name="Rosling A."/>
        </authorList>
    </citation>
    <scope>NUCLEOTIDE SEQUENCE</scope>
    <source>
        <strain evidence="15">87-6 pot B 2015</strain>
    </source>
</reference>
<keyword evidence="7 12" id="KW-0862">Zinc</keyword>
<dbReference type="EMBL" id="CAJVPP010002922">
    <property type="protein sequence ID" value="CAG8615490.1"/>
    <property type="molecule type" value="Genomic_DNA"/>
</dbReference>
<keyword evidence="6 12" id="KW-0479">Metal-binding</keyword>
<dbReference type="GO" id="GO:0046872">
    <property type="term" value="F:metal ion binding"/>
    <property type="evidence" value="ECO:0007669"/>
    <property type="project" value="UniProtKB-KW"/>
</dbReference>
<feature type="compositionally biased region" description="Acidic residues" evidence="13">
    <location>
        <begin position="159"/>
        <end position="172"/>
    </location>
</feature>
<dbReference type="InterPro" id="IPR050134">
    <property type="entry name" value="NAD-dep_sirtuin_deacylases"/>
</dbReference>
<evidence type="ECO:0000256" key="1">
    <source>
        <dbReference type="ARBA" id="ARBA00001947"/>
    </source>
</evidence>
<evidence type="ECO:0000256" key="3">
    <source>
        <dbReference type="ARBA" id="ARBA00006924"/>
    </source>
</evidence>
<feature type="region of interest" description="Disordered" evidence="13">
    <location>
        <begin position="1"/>
        <end position="29"/>
    </location>
</feature>
<dbReference type="GO" id="GO:0046970">
    <property type="term" value="F:histone H4K16 deacetylase activity, NAD-dependent"/>
    <property type="evidence" value="ECO:0007669"/>
    <property type="project" value="TreeGrafter"/>
</dbReference>
<dbReference type="InterPro" id="IPR026591">
    <property type="entry name" value="Sirtuin_cat_small_dom_sf"/>
</dbReference>
<protein>
    <submittedName>
        <fullName evidence="15">11868_t:CDS:1</fullName>
    </submittedName>
</protein>
<evidence type="ECO:0000256" key="13">
    <source>
        <dbReference type="SAM" id="MobiDB-lite"/>
    </source>
</evidence>
<keyword evidence="8" id="KW-0805">Transcription regulation</keyword>
<keyword evidence="5" id="KW-0808">Transferase</keyword>
<evidence type="ECO:0000256" key="9">
    <source>
        <dbReference type="ARBA" id="ARBA00023027"/>
    </source>
</evidence>
<feature type="binding site" evidence="12">
    <location>
        <position position="424"/>
    </location>
    <ligand>
        <name>Zn(2+)</name>
        <dbReference type="ChEBI" id="CHEBI:29105"/>
    </ligand>
</feature>
<keyword evidence="4" id="KW-0678">Repressor</keyword>